<reference evidence="8 9" key="1">
    <citation type="journal article" date="2013" name="Genome Announc.">
        <title>Draft Genome Sequence of Rhizobium mesoamericanum STM3625, a Nitrogen-Fixing Symbiont of Mimosa pudica Isolated in French Guiana (South America).</title>
        <authorList>
            <person name="Moulin L."/>
            <person name="Mornico D."/>
            <person name="Melkonian R."/>
            <person name="Klonowska A."/>
        </authorList>
    </citation>
    <scope>NUCLEOTIDE SEQUENCE [LARGE SCALE GENOMIC DNA]</scope>
    <source>
        <strain evidence="8 9">STM3625</strain>
    </source>
</reference>
<dbReference type="Pfam" id="PF00296">
    <property type="entry name" value="Bac_luciferase"/>
    <property type="match status" value="1"/>
</dbReference>
<evidence type="ECO:0000256" key="5">
    <source>
        <dbReference type="ARBA" id="ARBA00033748"/>
    </source>
</evidence>
<keyword evidence="3" id="KW-0560">Oxidoreductase</keyword>
<dbReference type="InterPro" id="IPR051260">
    <property type="entry name" value="Diverse_substr_monoxygenases"/>
</dbReference>
<organism evidence="8 9">
    <name type="scientific">Rhizobium mesoamericanum STM3625</name>
    <dbReference type="NCBI Taxonomy" id="1211777"/>
    <lineage>
        <taxon>Bacteria</taxon>
        <taxon>Pseudomonadati</taxon>
        <taxon>Pseudomonadota</taxon>
        <taxon>Alphaproteobacteria</taxon>
        <taxon>Hyphomicrobiales</taxon>
        <taxon>Rhizobiaceae</taxon>
        <taxon>Rhizobium/Agrobacterium group</taxon>
        <taxon>Rhizobium</taxon>
    </lineage>
</organism>
<feature type="binding site" evidence="6">
    <location>
        <position position="122"/>
    </location>
    <ligand>
        <name>FMN</name>
        <dbReference type="ChEBI" id="CHEBI:58210"/>
    </ligand>
</feature>
<evidence type="ECO:0000313" key="9">
    <source>
        <dbReference type="Proteomes" id="UP000009319"/>
    </source>
</evidence>
<evidence type="ECO:0000256" key="3">
    <source>
        <dbReference type="ARBA" id="ARBA00023002"/>
    </source>
</evidence>
<proteinExistence type="inferred from homology"/>
<accession>K0PY22</accession>
<dbReference type="AlphaFoldDB" id="K0PY22"/>
<dbReference type="CDD" id="cd01095">
    <property type="entry name" value="Nitrilotriacetate_monoxgenase"/>
    <property type="match status" value="1"/>
</dbReference>
<keyword evidence="1 6" id="KW-0285">Flavoprotein</keyword>
<dbReference type="PANTHER" id="PTHR30011">
    <property type="entry name" value="ALKANESULFONATE MONOOXYGENASE-RELATED"/>
    <property type="match status" value="1"/>
</dbReference>
<feature type="binding site" evidence="6">
    <location>
        <position position="24"/>
    </location>
    <ligand>
        <name>FMN</name>
        <dbReference type="ChEBI" id="CHEBI:58210"/>
    </ligand>
</feature>
<evidence type="ECO:0000256" key="1">
    <source>
        <dbReference type="ARBA" id="ARBA00022630"/>
    </source>
</evidence>
<keyword evidence="4 8" id="KW-0503">Monooxygenase</keyword>
<dbReference type="Gene3D" id="3.20.20.30">
    <property type="entry name" value="Luciferase-like domain"/>
    <property type="match status" value="1"/>
</dbReference>
<dbReference type="PANTHER" id="PTHR30011:SF16">
    <property type="entry name" value="C2H2 FINGER DOMAIN TRANSCRIPTION FACTOR (EUROFUNG)-RELATED"/>
    <property type="match status" value="1"/>
</dbReference>
<dbReference type="EMBL" id="CANI01000039">
    <property type="protein sequence ID" value="CCM78808.1"/>
    <property type="molecule type" value="Genomic_DNA"/>
</dbReference>
<evidence type="ECO:0000256" key="6">
    <source>
        <dbReference type="PIRSR" id="PIRSR000337-1"/>
    </source>
</evidence>
<comment type="caution">
    <text evidence="8">The sequence shown here is derived from an EMBL/GenBank/DDBJ whole genome shotgun (WGS) entry which is preliminary data.</text>
</comment>
<comment type="similarity">
    <text evidence="5">Belongs to the NtaA/SnaA/DszA monooxygenase family.</text>
</comment>
<evidence type="ECO:0000256" key="4">
    <source>
        <dbReference type="ARBA" id="ARBA00023033"/>
    </source>
</evidence>
<dbReference type="NCBIfam" id="TIGR03860">
    <property type="entry name" value="FMN_nitrolo"/>
    <property type="match status" value="1"/>
</dbReference>
<gene>
    <name evidence="8" type="primary">yxeK</name>
    <name evidence="8" type="ORF">BN77_p11503</name>
</gene>
<dbReference type="PIRSF" id="PIRSF000337">
    <property type="entry name" value="NTA_MOA"/>
    <property type="match status" value="1"/>
</dbReference>
<sequence length="420" mass="46991">MLRSFLGVAQTAERAKFDMLFLADGIGVRLDDKPKGSLCRSHHNVELEPLTLLSALAALTQNIGLVATASTTYNEPFHIARKYGSLDQISGGRAAWNVVTSWSDKEAWNFSMSKQLDYDTRYERAAEFVDVVTGLWDSWDEDAFIIDKETGVFFDDTKMHVLDHVGKHFSVRGPLSVRRSPQGRPILVQAGVSEPGQQIAAQHCDMVFMAKNDLKSAQDYYASVKDRLEGYGRQRGDLLMMLGLTPIVGRTRQEAQEKYEELESLIDPIVGLQLLYRSFGDLSHLPLDGPVPKPDLENVGLKSSAQMYYDLAQKQNLTIRQLYKKLGMAQEHKTVVGTAEDVADEMQSWFEAGAADGFNITPTHLPQGIDDFVELVLPELRKRGLFREEYEGQTLRENLGLPVPVSRYQQASTGNKLMAS</sequence>
<dbReference type="HOGENOM" id="CLU_022256_1_2_5"/>
<evidence type="ECO:0000259" key="7">
    <source>
        <dbReference type="Pfam" id="PF00296"/>
    </source>
</evidence>
<dbReference type="GO" id="GO:0016705">
    <property type="term" value="F:oxidoreductase activity, acting on paired donors, with incorporation or reduction of molecular oxygen"/>
    <property type="evidence" value="ECO:0007669"/>
    <property type="project" value="InterPro"/>
</dbReference>
<evidence type="ECO:0000256" key="2">
    <source>
        <dbReference type="ARBA" id="ARBA00022643"/>
    </source>
</evidence>
<dbReference type="Proteomes" id="UP000009319">
    <property type="component" value="Unassembled WGS sequence"/>
</dbReference>
<evidence type="ECO:0000313" key="8">
    <source>
        <dbReference type="EMBL" id="CCM78808.1"/>
    </source>
</evidence>
<keyword evidence="9" id="KW-1185">Reference proteome</keyword>
<feature type="domain" description="Luciferase-like" evidence="7">
    <location>
        <begin position="2"/>
        <end position="354"/>
    </location>
</feature>
<dbReference type="InterPro" id="IPR011251">
    <property type="entry name" value="Luciferase-like_dom"/>
</dbReference>
<dbReference type="InterPro" id="IPR036661">
    <property type="entry name" value="Luciferase-like_sf"/>
</dbReference>
<dbReference type="SUPFAM" id="SSF51679">
    <property type="entry name" value="Bacterial luciferase-like"/>
    <property type="match status" value="1"/>
</dbReference>
<keyword evidence="2 6" id="KW-0288">FMN</keyword>
<feature type="binding site" evidence="6">
    <location>
        <position position="193"/>
    </location>
    <ligand>
        <name>FMN</name>
        <dbReference type="ChEBI" id="CHEBI:58210"/>
    </ligand>
</feature>
<dbReference type="GO" id="GO:0004497">
    <property type="term" value="F:monooxygenase activity"/>
    <property type="evidence" value="ECO:0007669"/>
    <property type="project" value="UniProtKB-KW"/>
</dbReference>
<dbReference type="eggNOG" id="COG2141">
    <property type="taxonomic scope" value="Bacteria"/>
</dbReference>
<dbReference type="STRING" id="1211777.BN77_p11503"/>
<feature type="binding site" evidence="6">
    <location>
        <position position="68"/>
    </location>
    <ligand>
        <name>FMN</name>
        <dbReference type="ChEBI" id="CHEBI:58210"/>
    </ligand>
</feature>
<dbReference type="InterPro" id="IPR016215">
    <property type="entry name" value="NTA_MOA"/>
</dbReference>
<protein>
    <submittedName>
        <fullName evidence="8">Putative monooxygenase yxeK</fullName>
    </submittedName>
</protein>
<name>K0PY22_9HYPH</name>